<comment type="caution">
    <text evidence="2">The sequence shown here is derived from an EMBL/GenBank/DDBJ whole genome shotgun (WGS) entry which is preliminary data.</text>
</comment>
<proteinExistence type="predicted"/>
<dbReference type="EMBL" id="CAJNOJ010000236">
    <property type="protein sequence ID" value="CAF1322504.1"/>
    <property type="molecule type" value="Genomic_DNA"/>
</dbReference>
<evidence type="ECO:0000313" key="3">
    <source>
        <dbReference type="EMBL" id="CAF1322504.1"/>
    </source>
</evidence>
<sequence length="311" mass="35914">MAPEAGFREFPTKSLRKLAVSERSRRSPCRIKKPKSILCNIYKADCRSQFLKLLQQTYGPNIARLCGELDINAAQFFIKLSVLSEIQSSRELLSLETQRYVFEDGTNDVRKIVQVNIEQLSKQMKEIQTRICTGKRPFTTGRSFRRLDSSISEPMPVDDENNLSPSSSAADQASKRKRSNISHKNESTRSMVQCILLQRTYLFFSLDDATFSSSVYNQWSSTLVKELNDQEQLEHDTITTIQIDQFLMKYCGIQAIDTAKTKILLMHSFKSHEELLYGLMVYLRNKHGNRLMGKYRSRQSSHFVNKTRKIL</sequence>
<keyword evidence="4" id="KW-1185">Reference proteome</keyword>
<evidence type="ECO:0000313" key="2">
    <source>
        <dbReference type="EMBL" id="CAF0847246.1"/>
    </source>
</evidence>
<dbReference type="EMBL" id="CAJNOR010000226">
    <property type="protein sequence ID" value="CAF0847246.1"/>
    <property type="molecule type" value="Genomic_DNA"/>
</dbReference>
<reference evidence="2" key="1">
    <citation type="submission" date="2021-02" db="EMBL/GenBank/DDBJ databases">
        <authorList>
            <person name="Nowell W R."/>
        </authorList>
    </citation>
    <scope>NUCLEOTIDE SEQUENCE</scope>
</reference>
<dbReference type="AlphaFoldDB" id="A0A813W8S7"/>
<dbReference type="Proteomes" id="UP000663828">
    <property type="component" value="Unassembled WGS sequence"/>
</dbReference>
<dbReference type="Proteomes" id="UP000663852">
    <property type="component" value="Unassembled WGS sequence"/>
</dbReference>
<gene>
    <name evidence="3" type="ORF">EDS130_LOCUS31739</name>
    <name evidence="2" type="ORF">XAT740_LOCUS5290</name>
</gene>
<evidence type="ECO:0000313" key="4">
    <source>
        <dbReference type="Proteomes" id="UP000663828"/>
    </source>
</evidence>
<organism evidence="2 4">
    <name type="scientific">Adineta ricciae</name>
    <name type="common">Rotifer</name>
    <dbReference type="NCBI Taxonomy" id="249248"/>
    <lineage>
        <taxon>Eukaryota</taxon>
        <taxon>Metazoa</taxon>
        <taxon>Spiralia</taxon>
        <taxon>Gnathifera</taxon>
        <taxon>Rotifera</taxon>
        <taxon>Eurotatoria</taxon>
        <taxon>Bdelloidea</taxon>
        <taxon>Adinetida</taxon>
        <taxon>Adinetidae</taxon>
        <taxon>Adineta</taxon>
    </lineage>
</organism>
<feature type="compositionally biased region" description="Polar residues" evidence="1">
    <location>
        <begin position="162"/>
        <end position="171"/>
    </location>
</feature>
<feature type="region of interest" description="Disordered" evidence="1">
    <location>
        <begin position="149"/>
        <end position="185"/>
    </location>
</feature>
<protein>
    <submittedName>
        <fullName evidence="2">Uncharacterized protein</fullName>
    </submittedName>
</protein>
<name>A0A813W8S7_ADIRI</name>
<evidence type="ECO:0000256" key="1">
    <source>
        <dbReference type="SAM" id="MobiDB-lite"/>
    </source>
</evidence>
<accession>A0A813W8S7</accession>